<keyword evidence="1" id="KW-1133">Transmembrane helix</keyword>
<evidence type="ECO:0000256" key="1">
    <source>
        <dbReference type="SAM" id="Phobius"/>
    </source>
</evidence>
<dbReference type="Proteomes" id="UP001264519">
    <property type="component" value="Unassembled WGS sequence"/>
</dbReference>
<protein>
    <submittedName>
        <fullName evidence="2">DUF3422 domain-containing protein</fullName>
    </submittedName>
</protein>
<organism evidence="2 3">
    <name type="scientific">Halomonas koreensis</name>
    <dbReference type="NCBI Taxonomy" id="245385"/>
    <lineage>
        <taxon>Bacteria</taxon>
        <taxon>Pseudomonadati</taxon>
        <taxon>Pseudomonadota</taxon>
        <taxon>Gammaproteobacteria</taxon>
        <taxon>Oceanospirillales</taxon>
        <taxon>Halomonadaceae</taxon>
        <taxon>Halomonas</taxon>
    </lineage>
</organism>
<dbReference type="InterPro" id="IPR021830">
    <property type="entry name" value="DUF3422"/>
</dbReference>
<feature type="transmembrane region" description="Helical" evidence="1">
    <location>
        <begin position="387"/>
        <end position="407"/>
    </location>
</feature>
<dbReference type="Pfam" id="PF11902">
    <property type="entry name" value="DUF3422"/>
    <property type="match status" value="1"/>
</dbReference>
<keyword evidence="3" id="KW-1185">Reference proteome</keyword>
<dbReference type="RefSeq" id="WP_309650919.1">
    <property type="nucleotide sequence ID" value="NZ_JARWAK010000001.1"/>
</dbReference>
<gene>
    <name evidence="2" type="ORF">QC818_00785</name>
</gene>
<evidence type="ECO:0000313" key="2">
    <source>
        <dbReference type="EMBL" id="MDR5865322.1"/>
    </source>
</evidence>
<evidence type="ECO:0000313" key="3">
    <source>
        <dbReference type="Proteomes" id="UP001264519"/>
    </source>
</evidence>
<comment type="caution">
    <text evidence="2">The sequence shown here is derived from an EMBL/GenBank/DDBJ whole genome shotgun (WGS) entry which is preliminary data.</text>
</comment>
<accession>A0ABU1FXB4</accession>
<keyword evidence="1" id="KW-0472">Membrane</keyword>
<feature type="transmembrane region" description="Helical" evidence="1">
    <location>
        <begin position="354"/>
        <end position="375"/>
    </location>
</feature>
<sequence length="412" mass="45850">MMHPLREQLHNELHARPSIYFAGPAHLHHYAFLDTDGVGDGIVRRLCELAGASPTPGAVQGILTLDGGQVLKWERHTEFFTLTLMVPLAGEDPVWPSPPPRLAEIAETHRDALINATLLRVETEASWAGDTAHYGFRDPAGSRVAGGDATVWSDFRLDAAGVNRLLVVNQALNDFRLGRIARRLLEIETYRMMASLALPLAKSLGGELAGYEAELGELSDRNAEDHPEGPRPLLAAIASLSARLERSGARSRHRFAATEAYARIVFARVEELRETRVGDCQRLGVFLMRRFQPTVRYCAAVDRRQERLAENVSRLNDLLRTRAQVEIEEQNVEMLRSLNERTSSQLKIQKAVEGLSIIVISYYIFSLIELALGSLEALGMPIAPRRAALLFGPLAVLIIGLLGWRIWRVKNH</sequence>
<reference evidence="2 3" key="1">
    <citation type="submission" date="2023-04" db="EMBL/GenBank/DDBJ databases">
        <title>A long-awaited taxogenomic arrangement of the family Halomonadaceae.</title>
        <authorList>
            <person name="De La Haba R."/>
            <person name="Chuvochina M."/>
            <person name="Wittouck S."/>
            <person name="Arahal D.R."/>
            <person name="Sanchez-Porro C."/>
            <person name="Hugenholtz P."/>
            <person name="Ventosa A."/>
        </authorList>
    </citation>
    <scope>NUCLEOTIDE SEQUENCE [LARGE SCALE GENOMIC DNA]</scope>
    <source>
        <strain evidence="2 3">DSM 23530</strain>
    </source>
</reference>
<proteinExistence type="predicted"/>
<name>A0ABU1FXB4_9GAMM</name>
<dbReference type="EMBL" id="JARWAK010000001">
    <property type="protein sequence ID" value="MDR5865322.1"/>
    <property type="molecule type" value="Genomic_DNA"/>
</dbReference>
<keyword evidence="1" id="KW-0812">Transmembrane</keyword>